<evidence type="ECO:0000256" key="9">
    <source>
        <dbReference type="ARBA" id="ARBA00023207"/>
    </source>
</evidence>
<evidence type="ECO:0000256" key="12">
    <source>
        <dbReference type="RuleBase" id="RU003519"/>
    </source>
</evidence>
<feature type="region of interest" description="Disordered" evidence="13">
    <location>
        <begin position="662"/>
        <end position="781"/>
    </location>
</feature>
<evidence type="ECO:0000256" key="4">
    <source>
        <dbReference type="ARBA" id="ARBA00022622"/>
    </source>
</evidence>
<evidence type="ECO:0000256" key="13">
    <source>
        <dbReference type="SAM" id="MobiDB-lite"/>
    </source>
</evidence>
<evidence type="ECO:0000256" key="5">
    <source>
        <dbReference type="ARBA" id="ARBA00022729"/>
    </source>
</evidence>
<feature type="compositionally biased region" description="Acidic residues" evidence="13">
    <location>
        <begin position="753"/>
        <end position="766"/>
    </location>
</feature>
<accession>A0A0K8UAI2</accession>
<feature type="region of interest" description="Disordered" evidence="13">
    <location>
        <begin position="496"/>
        <end position="558"/>
    </location>
</feature>
<keyword evidence="14" id="KW-0812">Transmembrane</keyword>
<evidence type="ECO:0000256" key="14">
    <source>
        <dbReference type="SAM" id="Phobius"/>
    </source>
</evidence>
<dbReference type="GO" id="GO:0009966">
    <property type="term" value="P:regulation of signal transduction"/>
    <property type="evidence" value="ECO:0007669"/>
    <property type="project" value="InterPro"/>
</dbReference>
<keyword evidence="9 12" id="KW-0357">Heparan sulfate</keyword>
<dbReference type="PANTHER" id="PTHR10822">
    <property type="entry name" value="GLYPICAN"/>
    <property type="match status" value="1"/>
</dbReference>
<keyword evidence="4 12" id="KW-0336">GPI-anchor</keyword>
<evidence type="ECO:0000256" key="1">
    <source>
        <dbReference type="ARBA" id="ARBA00004609"/>
    </source>
</evidence>
<dbReference type="GO" id="GO:0009986">
    <property type="term" value="C:cell surface"/>
    <property type="evidence" value="ECO:0007669"/>
    <property type="project" value="TreeGrafter"/>
</dbReference>
<dbReference type="Pfam" id="PF01153">
    <property type="entry name" value="Glypican"/>
    <property type="match status" value="2"/>
</dbReference>
<feature type="transmembrane region" description="Helical" evidence="14">
    <location>
        <begin position="45"/>
        <end position="64"/>
    </location>
</feature>
<evidence type="ECO:0000256" key="2">
    <source>
        <dbReference type="ARBA" id="ARBA00010260"/>
    </source>
</evidence>
<keyword evidence="14" id="KW-1133">Transmembrane helix</keyword>
<dbReference type="GO" id="GO:0098552">
    <property type="term" value="C:side of membrane"/>
    <property type="evidence" value="ECO:0007669"/>
    <property type="project" value="UniProtKB-KW"/>
</dbReference>
<keyword evidence="6 12" id="KW-0654">Proteoglycan</keyword>
<dbReference type="AlphaFoldDB" id="A0A0K8UAI2"/>
<keyword evidence="8" id="KW-0325">Glycoprotein</keyword>
<evidence type="ECO:0000256" key="6">
    <source>
        <dbReference type="ARBA" id="ARBA00022974"/>
    </source>
</evidence>
<evidence type="ECO:0000313" key="15">
    <source>
        <dbReference type="EMBL" id="JAI23644.1"/>
    </source>
</evidence>
<keyword evidence="7 12" id="KW-0472">Membrane</keyword>
<feature type="compositionally biased region" description="Gly residues" evidence="13">
    <location>
        <begin position="516"/>
        <end position="529"/>
    </location>
</feature>
<evidence type="ECO:0000256" key="7">
    <source>
        <dbReference type="ARBA" id="ARBA00023136"/>
    </source>
</evidence>
<comment type="subcellular location">
    <subcellularLocation>
        <location evidence="1 12">Cell membrane</location>
        <topology evidence="1 12">Lipid-anchor</topology>
        <topology evidence="1 12">GPI-anchor</topology>
    </subcellularLocation>
</comment>
<keyword evidence="10 12" id="KW-0449">Lipoprotein</keyword>
<evidence type="ECO:0000256" key="11">
    <source>
        <dbReference type="RuleBase" id="RU003518"/>
    </source>
</evidence>
<evidence type="ECO:0000256" key="8">
    <source>
        <dbReference type="ARBA" id="ARBA00023180"/>
    </source>
</evidence>
<organism evidence="15">
    <name type="scientific">Bactrocera latifrons</name>
    <name type="common">Malaysian fruit fly</name>
    <name type="synonym">Chaetodacus latifrons</name>
    <dbReference type="NCBI Taxonomy" id="174628"/>
    <lineage>
        <taxon>Eukaryota</taxon>
        <taxon>Metazoa</taxon>
        <taxon>Ecdysozoa</taxon>
        <taxon>Arthropoda</taxon>
        <taxon>Hexapoda</taxon>
        <taxon>Insecta</taxon>
        <taxon>Pterygota</taxon>
        <taxon>Neoptera</taxon>
        <taxon>Endopterygota</taxon>
        <taxon>Diptera</taxon>
        <taxon>Brachycera</taxon>
        <taxon>Muscomorpha</taxon>
        <taxon>Tephritoidea</taxon>
        <taxon>Tephritidae</taxon>
        <taxon>Bactrocera</taxon>
        <taxon>Bactrocera</taxon>
    </lineage>
</organism>
<evidence type="ECO:0000256" key="10">
    <source>
        <dbReference type="ARBA" id="ARBA00023288"/>
    </source>
</evidence>
<proteinExistence type="inferred from homology"/>
<dbReference type="GO" id="GO:0016477">
    <property type="term" value="P:cell migration"/>
    <property type="evidence" value="ECO:0007669"/>
    <property type="project" value="TreeGrafter"/>
</dbReference>
<comment type="similarity">
    <text evidence="2 11">Belongs to the glypican family.</text>
</comment>
<keyword evidence="3" id="KW-1003">Cell membrane</keyword>
<protein>
    <submittedName>
        <fullName evidence="15">Glypican-6</fullName>
    </submittedName>
</protein>
<evidence type="ECO:0000256" key="3">
    <source>
        <dbReference type="ARBA" id="ARBA00022475"/>
    </source>
</evidence>
<dbReference type="InterPro" id="IPR001863">
    <property type="entry name" value="Glypican"/>
</dbReference>
<feature type="compositionally biased region" description="Low complexity" evidence="13">
    <location>
        <begin position="741"/>
        <end position="752"/>
    </location>
</feature>
<name>A0A0K8UAI2_BACLA</name>
<keyword evidence="5" id="KW-0732">Signal</keyword>
<feature type="compositionally biased region" description="Basic and acidic residues" evidence="13">
    <location>
        <begin position="544"/>
        <end position="558"/>
    </location>
</feature>
<dbReference type="GO" id="GO:0005576">
    <property type="term" value="C:extracellular region"/>
    <property type="evidence" value="ECO:0007669"/>
    <property type="project" value="TreeGrafter"/>
</dbReference>
<dbReference type="PANTHER" id="PTHR10822:SF30">
    <property type="entry name" value="DALLY-LIKE, ISOFORM A"/>
    <property type="match status" value="1"/>
</dbReference>
<comment type="function">
    <text evidence="12">Cell surface proteoglycan.</text>
</comment>
<reference evidence="15" key="1">
    <citation type="submission" date="2015-06" db="EMBL/GenBank/DDBJ databases">
        <authorList>
            <person name="Hoefler B.C."/>
            <person name="Straight P.D."/>
        </authorList>
    </citation>
    <scope>NUCLEOTIDE SEQUENCE</scope>
</reference>
<dbReference type="EMBL" id="GDHF01028670">
    <property type="protein sequence ID" value="JAI23644.1"/>
    <property type="molecule type" value="Transcribed_RNA"/>
</dbReference>
<dbReference type="GO" id="GO:1905475">
    <property type="term" value="P:regulation of protein localization to membrane"/>
    <property type="evidence" value="ECO:0007669"/>
    <property type="project" value="TreeGrafter"/>
</dbReference>
<sequence>MQRLSRTLSATATLGSRRKTMISKGNQRAVSAVAKRRSPAASKKYLNLNFCTFTLFSYLILLLFCVDVHAQGFMNHTDSLTGIEIPHTSAVATELASSSVIDQFMPNCTKVAPVFTARGIDQAELPLKPNNEMGLRYCETPSVGTCCTFNMETRLALQSRMQLEKQSKEQITKLSNALAAKAQKYNSIFRKLLGESKEEFHKMFTRTYGVIYQQNSYVFSDLFNELENYYTRGRVDLLEVMDKFFNTLYQKMFQVLNGQTFEEKFLKCVSEHMKELKPFGDVPDKLAVQIKRSFVATRTYWQALHTAAEVSKKMMNVRLNADCTAALTKMQHCGACKGYAEKPCTNYCVNVIKGCLHFVHEFDTEWENFAVAMDKVAERLLGSFNIVMVVEPINIKISEAIMNFQESSQSITSRVFEGCGRPSIGRTRRAVSPKFSQPVAIQQPQAQSSSIILTSSDSKVIRKRATLDVPAEQIESDILDIDADVDDAIVLRERRAAEPITDEQSTEGDKTNDDAGVGGGAASNGGGRGSGRDKQQRRKNQQNRKNDDDNGRDPNLDKLVREIRQRVKESKKFWSNLPHQICSNDEISTSSDVDGMCWNGHTIDRYMHPVTSEQSRNPEFPGNPATTSQTSQVATQLFYLKNVINHLRNAYNGQDVDWSDQEDALYGSGAGSGAGSDDEDDDEGSGLSGGPFTPPHMKPTDRPGSMPANNIDDEDEEDVEERRITDNSHTTRPKYPGSAGAGVDTAAGGDTNSIDDDEDADDDNDLNEQKSGSGNAGAKTAPKMTLRRALLLYLLPLYMAWFGGVVADML</sequence>
<dbReference type="GO" id="GO:0045202">
    <property type="term" value="C:synapse"/>
    <property type="evidence" value="ECO:0007669"/>
    <property type="project" value="TreeGrafter"/>
</dbReference>
<dbReference type="OrthoDB" id="10010764at2759"/>
<gene>
    <name evidence="15" type="primary">Gpc6</name>
    <name evidence="15" type="ORF">c0_g1_i2</name>
</gene>
<feature type="transmembrane region" description="Helical" evidence="14">
    <location>
        <begin position="790"/>
        <end position="807"/>
    </location>
</feature>
<dbReference type="GO" id="GO:0005886">
    <property type="term" value="C:plasma membrane"/>
    <property type="evidence" value="ECO:0007669"/>
    <property type="project" value="UniProtKB-SubCell"/>
</dbReference>